<dbReference type="GO" id="GO:0008170">
    <property type="term" value="F:N-methyltransferase activity"/>
    <property type="evidence" value="ECO:0007669"/>
    <property type="project" value="InterPro"/>
</dbReference>
<name>A0A0R2L1I0_9LACO</name>
<dbReference type="STRING" id="348151.IV55_GL001998"/>
<sequence length="302" mass="35090">MDVKLLQGDCLELMKDIPDGSVDMILADLPYGTMKNAKLDGWVNQTTEWDEVIDTGRLFSEYERLLRMNGVAILFSQEPYTSHLRMFKSENLIFLYPMIWKKDHFANALIAKKAPVSYFEDINVFSKKYDKQNLHPLRGYFQKILEFADVDLSKINSVLGHRRAEHCFYTESSQFGLCTEKTYQELISNFEINKMNGFKDFSELEKIDKRFERTFNLQNGKKYNSNVLEFKKDYEGLHPTQKPVALFEYLIKTYTNAGDTVLDNVMGSGTTGVACKNLNRNFIGIELDDKYFEIAKRRISEA</sequence>
<dbReference type="GO" id="GO:0032259">
    <property type="term" value="P:methylation"/>
    <property type="evidence" value="ECO:0007669"/>
    <property type="project" value="UniProtKB-KW"/>
</dbReference>
<dbReference type="Gene3D" id="3.40.50.150">
    <property type="entry name" value="Vaccinia Virus protein VP39"/>
    <property type="match status" value="1"/>
</dbReference>
<dbReference type="Proteomes" id="UP000051139">
    <property type="component" value="Unassembled WGS sequence"/>
</dbReference>
<dbReference type="Pfam" id="PF01555">
    <property type="entry name" value="N6_N4_Mtase"/>
    <property type="match status" value="1"/>
</dbReference>
<dbReference type="PATRIC" id="fig|348151.3.peg.2052"/>
<dbReference type="EMBL" id="BJUD01000015">
    <property type="protein sequence ID" value="GEK28667.1"/>
    <property type="molecule type" value="Genomic_DNA"/>
</dbReference>
<dbReference type="RefSeq" id="WP_057810763.1">
    <property type="nucleotide sequence ID" value="NZ_BJUD01000015.1"/>
</dbReference>
<dbReference type="GO" id="GO:0003677">
    <property type="term" value="F:DNA binding"/>
    <property type="evidence" value="ECO:0007669"/>
    <property type="project" value="InterPro"/>
</dbReference>
<evidence type="ECO:0000313" key="9">
    <source>
        <dbReference type="Proteomes" id="UP000321429"/>
    </source>
</evidence>
<evidence type="ECO:0000313" key="7">
    <source>
        <dbReference type="EMBL" id="KRN95534.1"/>
    </source>
</evidence>
<dbReference type="InterPro" id="IPR002941">
    <property type="entry name" value="DNA_methylase_N4/N6"/>
</dbReference>
<reference evidence="7 8" key="1">
    <citation type="journal article" date="2015" name="Genome Announc.">
        <title>Expanding the biotechnology potential of lactobacilli through comparative genomics of 213 strains and associated genera.</title>
        <authorList>
            <person name="Sun Z."/>
            <person name="Harris H.M."/>
            <person name="McCann A."/>
            <person name="Guo C."/>
            <person name="Argimon S."/>
            <person name="Zhang W."/>
            <person name="Yang X."/>
            <person name="Jeffery I.B."/>
            <person name="Cooney J.C."/>
            <person name="Kagawa T.F."/>
            <person name="Liu W."/>
            <person name="Song Y."/>
            <person name="Salvetti E."/>
            <person name="Wrobel A."/>
            <person name="Rasinkangas P."/>
            <person name="Parkhill J."/>
            <person name="Rea M.C."/>
            <person name="O'Sullivan O."/>
            <person name="Ritari J."/>
            <person name="Douillard F.P."/>
            <person name="Paul Ross R."/>
            <person name="Yang R."/>
            <person name="Briner A.E."/>
            <person name="Felis G.E."/>
            <person name="de Vos W.M."/>
            <person name="Barrangou R."/>
            <person name="Klaenhammer T.R."/>
            <person name="Caufield P.W."/>
            <person name="Cui Y."/>
            <person name="Zhang H."/>
            <person name="O'Toole P.W."/>
        </authorList>
    </citation>
    <scope>NUCLEOTIDE SEQUENCE [LARGE SCALE GENOMIC DNA]</scope>
    <source>
        <strain evidence="7 8">DSM 22696</strain>
    </source>
</reference>
<dbReference type="EC" id="2.1.1.-" evidence="4"/>
<dbReference type="OrthoDB" id="9800801at2"/>
<organism evidence="7 8">
    <name type="scientific">Furfurilactobacillus siliginis</name>
    <dbReference type="NCBI Taxonomy" id="348151"/>
    <lineage>
        <taxon>Bacteria</taxon>
        <taxon>Bacillati</taxon>
        <taxon>Bacillota</taxon>
        <taxon>Bacilli</taxon>
        <taxon>Lactobacillales</taxon>
        <taxon>Lactobacillaceae</taxon>
        <taxon>Furfurilactobacillus</taxon>
    </lineage>
</organism>
<keyword evidence="1 7" id="KW-0489">Methyltransferase</keyword>
<dbReference type="InterPro" id="IPR029063">
    <property type="entry name" value="SAM-dependent_MTases_sf"/>
</dbReference>
<dbReference type="GO" id="GO:0009307">
    <property type="term" value="P:DNA restriction-modification system"/>
    <property type="evidence" value="ECO:0007669"/>
    <property type="project" value="UniProtKB-KW"/>
</dbReference>
<comment type="similarity">
    <text evidence="4">Belongs to the N(4)/N(6)-methyltransferase family.</text>
</comment>
<accession>A0A0R2L1I0</accession>
<evidence type="ECO:0000256" key="4">
    <source>
        <dbReference type="RuleBase" id="RU362026"/>
    </source>
</evidence>
<evidence type="ECO:0000256" key="2">
    <source>
        <dbReference type="ARBA" id="ARBA00022679"/>
    </source>
</evidence>
<evidence type="ECO:0000259" key="5">
    <source>
        <dbReference type="Pfam" id="PF01555"/>
    </source>
</evidence>
<proteinExistence type="inferred from homology"/>
<dbReference type="PRINTS" id="PR00508">
    <property type="entry name" value="S21N4MTFRASE"/>
</dbReference>
<dbReference type="Proteomes" id="UP000321429">
    <property type="component" value="Unassembled WGS sequence"/>
</dbReference>
<dbReference type="AlphaFoldDB" id="A0A0R2L1I0"/>
<comment type="caution">
    <text evidence="7">The sequence shown here is derived from an EMBL/GenBank/DDBJ whole genome shotgun (WGS) entry which is preliminary data.</text>
</comment>
<evidence type="ECO:0000256" key="3">
    <source>
        <dbReference type="ARBA" id="ARBA00022747"/>
    </source>
</evidence>
<keyword evidence="8" id="KW-1185">Reference proteome</keyword>
<evidence type="ECO:0000256" key="1">
    <source>
        <dbReference type="ARBA" id="ARBA00022603"/>
    </source>
</evidence>
<gene>
    <name evidence="7" type="ORF">IV55_GL001998</name>
    <name evidence="6" type="ORF">LSI01_09780</name>
</gene>
<keyword evidence="3" id="KW-0680">Restriction system</keyword>
<protein>
    <recommendedName>
        <fullName evidence="4">Methyltransferase</fullName>
        <ecNumber evidence="4">2.1.1.-</ecNumber>
    </recommendedName>
</protein>
<dbReference type="EMBL" id="JQCB01000008">
    <property type="protein sequence ID" value="KRN95534.1"/>
    <property type="molecule type" value="Genomic_DNA"/>
</dbReference>
<feature type="domain" description="DNA methylase N-4/N-6" evidence="5">
    <location>
        <begin position="22"/>
        <end position="296"/>
    </location>
</feature>
<evidence type="ECO:0000313" key="8">
    <source>
        <dbReference type="Proteomes" id="UP000051139"/>
    </source>
</evidence>
<reference evidence="6 9" key="2">
    <citation type="submission" date="2019-07" db="EMBL/GenBank/DDBJ databases">
        <title>Whole genome shotgun sequence of Lactobacillus siliginis NBRC 101315.</title>
        <authorList>
            <person name="Hosoyama A."/>
            <person name="Uohara A."/>
            <person name="Ohji S."/>
            <person name="Ichikawa N."/>
        </authorList>
    </citation>
    <scope>NUCLEOTIDE SEQUENCE [LARGE SCALE GENOMIC DNA]</scope>
    <source>
        <strain evidence="6 9">NBRC 101315</strain>
    </source>
</reference>
<dbReference type="InterPro" id="IPR001091">
    <property type="entry name" value="RM_Methyltransferase"/>
</dbReference>
<dbReference type="SUPFAM" id="SSF53335">
    <property type="entry name" value="S-adenosyl-L-methionine-dependent methyltransferases"/>
    <property type="match status" value="1"/>
</dbReference>
<keyword evidence="2 6" id="KW-0808">Transferase</keyword>
<evidence type="ECO:0000313" key="6">
    <source>
        <dbReference type="EMBL" id="GEK28667.1"/>
    </source>
</evidence>